<evidence type="ECO:0000313" key="9">
    <source>
        <dbReference type="Proteomes" id="UP000054558"/>
    </source>
</evidence>
<dbReference type="AlphaFoldDB" id="A0A1Y1I7V9"/>
<dbReference type="InterPro" id="IPR012340">
    <property type="entry name" value="NA-bd_OB-fold"/>
</dbReference>
<gene>
    <name evidence="8" type="ORF">KFL_002250110</name>
</gene>
<dbReference type="PANTHER" id="PTHR12913">
    <property type="entry name" value="UNR PROTEIN N-RAS UPSTREAM GENE PROTEIN"/>
    <property type="match status" value="1"/>
</dbReference>
<evidence type="ECO:0000256" key="1">
    <source>
        <dbReference type="ARBA" id="ARBA00004496"/>
    </source>
</evidence>
<keyword evidence="3" id="KW-0677">Repeat</keyword>
<keyword evidence="2" id="KW-0963">Cytoplasm</keyword>
<dbReference type="CDD" id="cd04458">
    <property type="entry name" value="CSP_CDS"/>
    <property type="match status" value="1"/>
</dbReference>
<sequence>MANKGPASKDGPSRQRRGRGFQQSTDSGKLYSDDPEGQAKPIIQPPQQDYRTAGVDYRVSEYETEGRSRPSNYNSGGAYRDSGRGGRGSGRRPRDGNAEGGVDEGAHLQHSDGGVLGRGPRGRGPRGGGRSESANADSASGAFPPKREFGRIASVKESFGFIQCYQRGNAEIFFHVTGLDQDENEGSEATGGGRKPDLTMLVEPGQEVEFDYVPVDEKSGKPMARRVKVLPAGTLEDDVSEEVLKGVVDRELRGGQRRREEAYGGRIFVAGEGNESEGEYFPFGAGDLAEPSTRLQAGDQVEFRTCVSKRTGGEKKAVQIKLVSRGERRGAPKADGRPRKGGVVVVLKDTFGFVKTEPEGKVFFHFSHIEVGHTDGAKRLQEDDLVDFVLTTDPNTGKPMATSVRLLPKTESKEEVSQERRTGVVCRQPSQRRDKQVEAGLVHYRDDQGASHLATYGATEGEPSVKPDLGDEVSFGVALNPLTRAERAVDLEIVKPMAERRELGVVSLIKDHKFGFIRSSDRSEDTFFHMSEVQKDESTSGLHIGDDVEYTVVHDYRTGKENAIVVKKAAKGSAVLFDVLPERLNGVCIRRVKEAKARGMVEFTADGEKRSLEFSTNDLQDHRLTPREGEQVEFSIAESRKDKKQHATQIAMKELTGVIDGMKGTYGFIRYGPDLTERVFFHTAEVRGNVKLEKGDHVAMYVVHMEKTGEIAAKRVRRTKEAAEEPSTAPITVAGNGSEVTPPPKSNIKFEGSSAVRIAKGPDGSSGFAKGRGKPLAPPAGPVTGHPINQIGSPSSPVDVSANEDAAQDGVESLAGKRRDEGSEVDEEEEENGEDV</sequence>
<evidence type="ECO:0000256" key="3">
    <source>
        <dbReference type="ARBA" id="ARBA00022737"/>
    </source>
</evidence>
<dbReference type="Pfam" id="PF00313">
    <property type="entry name" value="CSD"/>
    <property type="match status" value="2"/>
</dbReference>
<keyword evidence="9" id="KW-1185">Reference proteome</keyword>
<feature type="compositionally biased region" description="Basic and acidic residues" evidence="6">
    <location>
        <begin position="409"/>
        <end position="422"/>
    </location>
</feature>
<evidence type="ECO:0000256" key="5">
    <source>
        <dbReference type="ARBA" id="ARBA00044751"/>
    </source>
</evidence>
<feature type="compositionally biased region" description="Acidic residues" evidence="6">
    <location>
        <begin position="823"/>
        <end position="836"/>
    </location>
</feature>
<organism evidence="8 9">
    <name type="scientific">Klebsormidium nitens</name>
    <name type="common">Green alga</name>
    <name type="synonym">Ulothrix nitens</name>
    <dbReference type="NCBI Taxonomy" id="105231"/>
    <lineage>
        <taxon>Eukaryota</taxon>
        <taxon>Viridiplantae</taxon>
        <taxon>Streptophyta</taxon>
        <taxon>Klebsormidiophyceae</taxon>
        <taxon>Klebsormidiales</taxon>
        <taxon>Klebsormidiaceae</taxon>
        <taxon>Klebsormidium</taxon>
    </lineage>
</organism>
<evidence type="ECO:0000256" key="4">
    <source>
        <dbReference type="ARBA" id="ARBA00022884"/>
    </source>
</evidence>
<dbReference type="OMA" id="EPCARRI"/>
<dbReference type="EMBL" id="DF237174">
    <property type="protein sequence ID" value="GAQ85231.1"/>
    <property type="molecule type" value="Genomic_DNA"/>
</dbReference>
<dbReference type="InterPro" id="IPR002059">
    <property type="entry name" value="CSP_DNA-bd"/>
</dbReference>
<comment type="similarity">
    <text evidence="5">Belongs to the UNR family.</text>
</comment>
<dbReference type="SMART" id="SM00357">
    <property type="entry name" value="CSP"/>
    <property type="match status" value="4"/>
</dbReference>
<feature type="region of interest" description="Disordered" evidence="6">
    <location>
        <begin position="1"/>
        <end position="146"/>
    </location>
</feature>
<evidence type="ECO:0000259" key="7">
    <source>
        <dbReference type="PROSITE" id="PS51857"/>
    </source>
</evidence>
<dbReference type="STRING" id="105231.A0A1Y1I7V9"/>
<dbReference type="GO" id="GO:0003723">
    <property type="term" value="F:RNA binding"/>
    <property type="evidence" value="ECO:0007669"/>
    <property type="project" value="UniProtKB-KW"/>
</dbReference>
<keyword evidence="4" id="KW-0694">RNA-binding</keyword>
<evidence type="ECO:0000313" key="8">
    <source>
        <dbReference type="EMBL" id="GAQ85231.1"/>
    </source>
</evidence>
<dbReference type="PANTHER" id="PTHR12913:SF1">
    <property type="entry name" value="COLD SHOCK DOMAIN-CONTAINING PROTEIN E1"/>
    <property type="match status" value="1"/>
</dbReference>
<evidence type="ECO:0000256" key="6">
    <source>
        <dbReference type="SAM" id="MobiDB-lite"/>
    </source>
</evidence>
<protein>
    <submittedName>
        <fullName evidence="8">Cold shock domain-containing protein</fullName>
    </submittedName>
</protein>
<name>A0A1Y1I7V9_KLENI</name>
<reference evidence="8 9" key="1">
    <citation type="journal article" date="2014" name="Nat. Commun.">
        <title>Klebsormidium flaccidum genome reveals primary factors for plant terrestrial adaptation.</title>
        <authorList>
            <person name="Hori K."/>
            <person name="Maruyama F."/>
            <person name="Fujisawa T."/>
            <person name="Togashi T."/>
            <person name="Yamamoto N."/>
            <person name="Seo M."/>
            <person name="Sato S."/>
            <person name="Yamada T."/>
            <person name="Mori H."/>
            <person name="Tajima N."/>
            <person name="Moriyama T."/>
            <person name="Ikeuchi M."/>
            <person name="Watanabe M."/>
            <person name="Wada H."/>
            <person name="Kobayashi K."/>
            <person name="Saito M."/>
            <person name="Masuda T."/>
            <person name="Sasaki-Sekimoto Y."/>
            <person name="Mashiguchi K."/>
            <person name="Awai K."/>
            <person name="Shimojima M."/>
            <person name="Masuda S."/>
            <person name="Iwai M."/>
            <person name="Nobusawa T."/>
            <person name="Narise T."/>
            <person name="Kondo S."/>
            <person name="Saito H."/>
            <person name="Sato R."/>
            <person name="Murakawa M."/>
            <person name="Ihara Y."/>
            <person name="Oshima-Yamada Y."/>
            <person name="Ohtaka K."/>
            <person name="Satoh M."/>
            <person name="Sonobe K."/>
            <person name="Ishii M."/>
            <person name="Ohtani R."/>
            <person name="Kanamori-Sato M."/>
            <person name="Honoki R."/>
            <person name="Miyazaki D."/>
            <person name="Mochizuki H."/>
            <person name="Umetsu J."/>
            <person name="Higashi K."/>
            <person name="Shibata D."/>
            <person name="Kamiya Y."/>
            <person name="Sato N."/>
            <person name="Nakamura Y."/>
            <person name="Tabata S."/>
            <person name="Ida S."/>
            <person name="Kurokawa K."/>
            <person name="Ohta H."/>
        </authorList>
    </citation>
    <scope>NUCLEOTIDE SEQUENCE [LARGE SCALE GENOMIC DNA]</scope>
    <source>
        <strain evidence="8 9">NIES-2285</strain>
    </source>
</reference>
<dbReference type="InterPro" id="IPR011129">
    <property type="entry name" value="CSD"/>
</dbReference>
<feature type="domain" description="CSD" evidence="7">
    <location>
        <begin position="501"/>
        <end position="568"/>
    </location>
</feature>
<dbReference type="GO" id="GO:0005737">
    <property type="term" value="C:cytoplasm"/>
    <property type="evidence" value="ECO:0007669"/>
    <property type="project" value="UniProtKB-SubCell"/>
</dbReference>
<feature type="region of interest" description="Disordered" evidence="6">
    <location>
        <begin position="719"/>
        <end position="836"/>
    </location>
</feature>
<evidence type="ECO:0000256" key="2">
    <source>
        <dbReference type="ARBA" id="ARBA00022490"/>
    </source>
</evidence>
<dbReference type="OrthoDB" id="514780at2759"/>
<dbReference type="Gene3D" id="2.40.50.140">
    <property type="entry name" value="Nucleic acid-binding proteins"/>
    <property type="match status" value="5"/>
</dbReference>
<dbReference type="Proteomes" id="UP000054558">
    <property type="component" value="Unassembled WGS sequence"/>
</dbReference>
<feature type="region of interest" description="Disordered" evidence="6">
    <location>
        <begin position="409"/>
        <end position="432"/>
    </location>
</feature>
<proteinExistence type="inferred from homology"/>
<feature type="compositionally biased region" description="Basic and acidic residues" evidence="6">
    <location>
        <begin position="58"/>
        <end position="68"/>
    </location>
</feature>
<dbReference type="PROSITE" id="PS51857">
    <property type="entry name" value="CSD_2"/>
    <property type="match status" value="2"/>
</dbReference>
<dbReference type="SUPFAM" id="SSF50249">
    <property type="entry name" value="Nucleic acid-binding proteins"/>
    <property type="match status" value="4"/>
</dbReference>
<accession>A0A1Y1I7V9</accession>
<comment type="subcellular location">
    <subcellularLocation>
        <location evidence="1">Cytoplasm</location>
    </subcellularLocation>
</comment>
<feature type="domain" description="CSD" evidence="7">
    <location>
        <begin position="339"/>
        <end position="406"/>
    </location>
</feature>